<dbReference type="EC" id="2.7.1.26" evidence="15"/>
<dbReference type="Proteomes" id="UP001169242">
    <property type="component" value="Unassembled WGS sequence"/>
</dbReference>
<comment type="pathway">
    <text evidence="2 15">Cofactor biosynthesis; FAD biosynthesis; FAD from FMN: step 1/1.</text>
</comment>
<name>A0AA42J1L4_9FIRM</name>
<dbReference type="GO" id="GO:0003919">
    <property type="term" value="F:FMN adenylyltransferase activity"/>
    <property type="evidence" value="ECO:0007669"/>
    <property type="project" value="UniProtKB-UniRule"/>
</dbReference>
<dbReference type="InterPro" id="IPR015864">
    <property type="entry name" value="FAD_synthase"/>
</dbReference>
<evidence type="ECO:0000256" key="2">
    <source>
        <dbReference type="ARBA" id="ARBA00004726"/>
    </source>
</evidence>
<dbReference type="SUPFAM" id="SSF52374">
    <property type="entry name" value="Nucleotidylyl transferase"/>
    <property type="match status" value="1"/>
</dbReference>
<dbReference type="PIRSF" id="PIRSF004491">
    <property type="entry name" value="FAD_Synth"/>
    <property type="match status" value="1"/>
</dbReference>
<reference evidence="17" key="1">
    <citation type="journal article" date="2023" name="Int. J. Syst. Evol. Microbiol.">
        <title>&lt;i&gt;Holtiella tumoricola&lt;/i&gt; gen. nov. sp. nov., isolated from a human clinical sample.</title>
        <authorList>
            <person name="Allen-Vercoe E."/>
            <person name="Daigneault M.C."/>
            <person name="Vancuren S.J."/>
            <person name="Cochrane K."/>
            <person name="O'Neal L.L."/>
            <person name="Sankaranarayanan K."/>
            <person name="Lawson P.A."/>
        </authorList>
    </citation>
    <scope>NUCLEOTIDE SEQUENCE</scope>
    <source>
        <strain evidence="17">CC70A</strain>
    </source>
</reference>
<dbReference type="InterPro" id="IPR014729">
    <property type="entry name" value="Rossmann-like_a/b/a_fold"/>
</dbReference>
<proteinExistence type="inferred from homology"/>
<evidence type="ECO:0000256" key="12">
    <source>
        <dbReference type="ARBA" id="ARBA00023268"/>
    </source>
</evidence>
<evidence type="ECO:0000256" key="14">
    <source>
        <dbReference type="ARBA" id="ARBA00049494"/>
    </source>
</evidence>
<dbReference type="GO" id="GO:0009398">
    <property type="term" value="P:FMN biosynthetic process"/>
    <property type="evidence" value="ECO:0007669"/>
    <property type="project" value="UniProtKB-UniRule"/>
</dbReference>
<evidence type="ECO:0000256" key="3">
    <source>
        <dbReference type="ARBA" id="ARBA00005201"/>
    </source>
</evidence>
<keyword evidence="5 15" id="KW-0288">FMN</keyword>
<comment type="pathway">
    <text evidence="3 15">Cofactor biosynthesis; FMN biosynthesis; FMN from riboflavin (ATP route): step 1/1.</text>
</comment>
<dbReference type="Gene3D" id="3.40.50.620">
    <property type="entry name" value="HUPs"/>
    <property type="match status" value="1"/>
</dbReference>
<dbReference type="EMBL" id="JAQIFT010000049">
    <property type="protein sequence ID" value="MDA3732634.1"/>
    <property type="molecule type" value="Genomic_DNA"/>
</dbReference>
<dbReference type="NCBIfam" id="TIGR00083">
    <property type="entry name" value="ribF"/>
    <property type="match status" value="1"/>
</dbReference>
<evidence type="ECO:0000256" key="6">
    <source>
        <dbReference type="ARBA" id="ARBA00022679"/>
    </source>
</evidence>
<feature type="domain" description="Riboflavin kinase" evidence="16">
    <location>
        <begin position="181"/>
        <end position="305"/>
    </location>
</feature>
<protein>
    <recommendedName>
        <fullName evidence="15">Riboflavin biosynthesis protein</fullName>
    </recommendedName>
    <domain>
        <recommendedName>
            <fullName evidence="15">Riboflavin kinase</fullName>
            <ecNumber evidence="15">2.7.1.26</ecNumber>
        </recommendedName>
        <alternativeName>
            <fullName evidence="15">Flavokinase</fullName>
        </alternativeName>
    </domain>
    <domain>
        <recommendedName>
            <fullName evidence="15">FMN adenylyltransferase</fullName>
            <ecNumber evidence="15">2.7.7.2</ecNumber>
        </recommendedName>
        <alternativeName>
            <fullName evidence="15">FAD pyrophosphorylase</fullName>
        </alternativeName>
        <alternativeName>
            <fullName evidence="15">FAD synthase</fullName>
        </alternativeName>
    </domain>
</protein>
<evidence type="ECO:0000256" key="7">
    <source>
        <dbReference type="ARBA" id="ARBA00022695"/>
    </source>
</evidence>
<evidence type="ECO:0000256" key="13">
    <source>
        <dbReference type="ARBA" id="ARBA00047880"/>
    </source>
</evidence>
<dbReference type="Gene3D" id="2.40.30.30">
    <property type="entry name" value="Riboflavin kinase-like"/>
    <property type="match status" value="1"/>
</dbReference>
<gene>
    <name evidence="17" type="ORF">PBV87_14165</name>
</gene>
<sequence length="309" mass="34482">MQYKCGETTLELGNESVVVLGNFDGVHKGHQKLLQVAKDLAKAKNLLAVALSFYPHPTWVLGNQPKPLVMSRQDRKHKIKEEGMDVFIEYPFTKSFASISPEQFFKEVLVDKLHARAIVIGSNYFFGKGKAGNVTCMRGLGEKYDVEIIVVDTVKIEGEVISSTHIRSLISEGKMEEAEDLLGHPYTIIGTVVHGKKLGRTIGFPTLNIIADPDRIHPPNGVYATTVKVYNHVYMGITNVGYNPTVGGNVKMIETHLMDFEGDLYGVEIEVSFHCFIRPEKKFTGIEELSNQIAADTKVVRNFLAKMRK</sequence>
<dbReference type="InterPro" id="IPR004821">
    <property type="entry name" value="Cyt_trans-like"/>
</dbReference>
<dbReference type="NCBIfam" id="NF004162">
    <property type="entry name" value="PRK05627.1-5"/>
    <property type="match status" value="1"/>
</dbReference>
<dbReference type="InterPro" id="IPR023468">
    <property type="entry name" value="Riboflavin_kinase"/>
</dbReference>
<evidence type="ECO:0000256" key="10">
    <source>
        <dbReference type="ARBA" id="ARBA00022827"/>
    </source>
</evidence>
<evidence type="ECO:0000256" key="9">
    <source>
        <dbReference type="ARBA" id="ARBA00022777"/>
    </source>
</evidence>
<dbReference type="GO" id="GO:0006747">
    <property type="term" value="P:FAD biosynthetic process"/>
    <property type="evidence" value="ECO:0007669"/>
    <property type="project" value="UniProtKB-UniRule"/>
</dbReference>
<dbReference type="InterPro" id="IPR002606">
    <property type="entry name" value="Riboflavin_kinase_bac"/>
</dbReference>
<comment type="similarity">
    <text evidence="15">Belongs to the ribF family.</text>
</comment>
<dbReference type="RefSeq" id="WP_271012684.1">
    <property type="nucleotide sequence ID" value="NZ_JAQIFT010000049.1"/>
</dbReference>
<dbReference type="InterPro" id="IPR023465">
    <property type="entry name" value="Riboflavin_kinase_dom_sf"/>
</dbReference>
<evidence type="ECO:0000256" key="1">
    <source>
        <dbReference type="ARBA" id="ARBA00002121"/>
    </source>
</evidence>
<keyword evidence="9 15" id="KW-0418">Kinase</keyword>
<comment type="catalytic activity">
    <reaction evidence="14 15">
        <text>FMN + ATP + H(+) = FAD + diphosphate</text>
        <dbReference type="Rhea" id="RHEA:17237"/>
        <dbReference type="ChEBI" id="CHEBI:15378"/>
        <dbReference type="ChEBI" id="CHEBI:30616"/>
        <dbReference type="ChEBI" id="CHEBI:33019"/>
        <dbReference type="ChEBI" id="CHEBI:57692"/>
        <dbReference type="ChEBI" id="CHEBI:58210"/>
        <dbReference type="EC" id="2.7.7.2"/>
    </reaction>
</comment>
<comment type="function">
    <text evidence="1">Catalyzes the phosphorylation of riboflavin to FMN followed by the adenylation of FMN to FAD.</text>
</comment>
<keyword evidence="12" id="KW-0511">Multifunctional enzyme</keyword>
<keyword evidence="11 15" id="KW-0067">ATP-binding</keyword>
<keyword evidence="10 15" id="KW-0274">FAD</keyword>
<dbReference type="NCBIfam" id="NF004160">
    <property type="entry name" value="PRK05627.1-3"/>
    <property type="match status" value="1"/>
</dbReference>
<evidence type="ECO:0000259" key="16">
    <source>
        <dbReference type="SMART" id="SM00904"/>
    </source>
</evidence>
<organism evidence="17 18">
    <name type="scientific">Holtiella tumoricola</name>
    <dbReference type="NCBI Taxonomy" id="3018743"/>
    <lineage>
        <taxon>Bacteria</taxon>
        <taxon>Bacillati</taxon>
        <taxon>Bacillota</taxon>
        <taxon>Clostridia</taxon>
        <taxon>Lachnospirales</taxon>
        <taxon>Cellulosilyticaceae</taxon>
        <taxon>Holtiella</taxon>
    </lineage>
</organism>
<evidence type="ECO:0000256" key="4">
    <source>
        <dbReference type="ARBA" id="ARBA00022630"/>
    </source>
</evidence>
<accession>A0AA42J1L4</accession>
<dbReference type="EC" id="2.7.7.2" evidence="15"/>
<dbReference type="GO" id="GO:0008531">
    <property type="term" value="F:riboflavin kinase activity"/>
    <property type="evidence" value="ECO:0007669"/>
    <property type="project" value="UniProtKB-UniRule"/>
</dbReference>
<dbReference type="SMART" id="SM00904">
    <property type="entry name" value="Flavokinase"/>
    <property type="match status" value="1"/>
</dbReference>
<dbReference type="InterPro" id="IPR015865">
    <property type="entry name" value="Riboflavin_kinase_bac/euk"/>
</dbReference>
<evidence type="ECO:0000313" key="18">
    <source>
        <dbReference type="Proteomes" id="UP001169242"/>
    </source>
</evidence>
<keyword evidence="4 15" id="KW-0285">Flavoprotein</keyword>
<evidence type="ECO:0000256" key="15">
    <source>
        <dbReference type="PIRNR" id="PIRNR004491"/>
    </source>
</evidence>
<dbReference type="PANTHER" id="PTHR22749:SF6">
    <property type="entry name" value="RIBOFLAVIN KINASE"/>
    <property type="match status" value="1"/>
</dbReference>
<dbReference type="FunFam" id="2.40.30.30:FF:000003">
    <property type="entry name" value="Riboflavin biosynthesis protein"/>
    <property type="match status" value="1"/>
</dbReference>
<dbReference type="GO" id="GO:0009231">
    <property type="term" value="P:riboflavin biosynthetic process"/>
    <property type="evidence" value="ECO:0007669"/>
    <property type="project" value="InterPro"/>
</dbReference>
<dbReference type="SUPFAM" id="SSF82114">
    <property type="entry name" value="Riboflavin kinase-like"/>
    <property type="match status" value="1"/>
</dbReference>
<keyword evidence="8 15" id="KW-0547">Nucleotide-binding</keyword>
<comment type="caution">
    <text evidence="17">The sequence shown here is derived from an EMBL/GenBank/DDBJ whole genome shotgun (WGS) entry which is preliminary data.</text>
</comment>
<evidence type="ECO:0000313" key="17">
    <source>
        <dbReference type="EMBL" id="MDA3732634.1"/>
    </source>
</evidence>
<keyword evidence="18" id="KW-1185">Reference proteome</keyword>
<comment type="catalytic activity">
    <reaction evidence="13 15">
        <text>riboflavin + ATP = FMN + ADP + H(+)</text>
        <dbReference type="Rhea" id="RHEA:14357"/>
        <dbReference type="ChEBI" id="CHEBI:15378"/>
        <dbReference type="ChEBI" id="CHEBI:30616"/>
        <dbReference type="ChEBI" id="CHEBI:57986"/>
        <dbReference type="ChEBI" id="CHEBI:58210"/>
        <dbReference type="ChEBI" id="CHEBI:456216"/>
        <dbReference type="EC" id="2.7.1.26"/>
    </reaction>
</comment>
<dbReference type="FunFam" id="3.40.50.620:FF:000021">
    <property type="entry name" value="Riboflavin biosynthesis protein"/>
    <property type="match status" value="1"/>
</dbReference>
<keyword evidence="7 15" id="KW-0548">Nucleotidyltransferase</keyword>
<evidence type="ECO:0000256" key="11">
    <source>
        <dbReference type="ARBA" id="ARBA00022840"/>
    </source>
</evidence>
<dbReference type="PANTHER" id="PTHR22749">
    <property type="entry name" value="RIBOFLAVIN KINASE/FMN ADENYLYLTRANSFERASE"/>
    <property type="match status" value="1"/>
</dbReference>
<evidence type="ECO:0000256" key="8">
    <source>
        <dbReference type="ARBA" id="ARBA00022741"/>
    </source>
</evidence>
<keyword evidence="6 15" id="KW-0808">Transferase</keyword>
<dbReference type="Pfam" id="PF06574">
    <property type="entry name" value="FAD_syn"/>
    <property type="match status" value="1"/>
</dbReference>
<dbReference type="AlphaFoldDB" id="A0AA42J1L4"/>
<dbReference type="NCBIfam" id="TIGR00125">
    <property type="entry name" value="cyt_tran_rel"/>
    <property type="match status" value="1"/>
</dbReference>
<evidence type="ECO:0000256" key="5">
    <source>
        <dbReference type="ARBA" id="ARBA00022643"/>
    </source>
</evidence>
<dbReference type="GO" id="GO:0005524">
    <property type="term" value="F:ATP binding"/>
    <property type="evidence" value="ECO:0007669"/>
    <property type="project" value="UniProtKB-UniRule"/>
</dbReference>
<dbReference type="CDD" id="cd02064">
    <property type="entry name" value="FAD_synthetase_N"/>
    <property type="match status" value="1"/>
</dbReference>
<dbReference type="Pfam" id="PF01687">
    <property type="entry name" value="Flavokinase"/>
    <property type="match status" value="1"/>
</dbReference>